<dbReference type="InterPro" id="IPR019103">
    <property type="entry name" value="Peptidase_aspartic_DDI1-type"/>
</dbReference>
<feature type="domain" description="UBA" evidence="6">
    <location>
        <begin position="355"/>
        <end position="394"/>
    </location>
</feature>
<keyword evidence="4" id="KW-0378">Hydrolase</keyword>
<evidence type="ECO:0008006" key="10">
    <source>
        <dbReference type="Google" id="ProtNLM"/>
    </source>
</evidence>
<gene>
    <name evidence="8" type="ORF">DICPUDRAFT_76108</name>
</gene>
<dbReference type="InterPro" id="IPR009060">
    <property type="entry name" value="UBA-like_sf"/>
</dbReference>
<evidence type="ECO:0000256" key="1">
    <source>
        <dbReference type="ARBA" id="ARBA00009136"/>
    </source>
</evidence>
<dbReference type="SUPFAM" id="SSF50630">
    <property type="entry name" value="Acid proteases"/>
    <property type="match status" value="1"/>
</dbReference>
<feature type="region of interest" description="Disordered" evidence="5">
    <location>
        <begin position="79"/>
        <end position="107"/>
    </location>
</feature>
<sequence length="394" mass="44246">MAELTISVENETYILVPADLEQSVEQLKRVIEFEISVKINQQVLTYDGKVLDNAKKLSEYSIKNGDMILLTKNIFTQPQQQQQQHQQQQQQQQQQPQQHGGFAQPPNEIFASADSMIDYFTKNPEGLGQIIETNPQLAEAILSKDKKALTNVCEQFKSQRRMQELAIKDPFGEEYQKLLYEQIQKQNIEENMAHAMEHTPEVFASVYMLYIKCSINNFPIKAFVDTGAQQSIMSEKVCIDKRKIIVNISLILILVFNFFYSKGTFQIGEEKLEYLHEKDLKDILGSEGQEEEDLKKVTQESLKTTSPTPSSTTTTSTVSPTTSATSTASISSPSVTSPTNTTPTSTRPVTNTFSAMPEESINVLMSLGCSRERAIRLLTQTRGNVDAAASLFFG</sequence>
<dbReference type="SUPFAM" id="SSF54236">
    <property type="entry name" value="Ubiquitin-like"/>
    <property type="match status" value="1"/>
</dbReference>
<dbReference type="KEGG" id="dpp:DICPUDRAFT_76108"/>
<accession>F0ZCM1</accession>
<evidence type="ECO:0000256" key="4">
    <source>
        <dbReference type="ARBA" id="ARBA00022801"/>
    </source>
</evidence>
<dbReference type="Pfam" id="PF14555">
    <property type="entry name" value="UBA_4"/>
    <property type="match status" value="1"/>
</dbReference>
<dbReference type="Pfam" id="PF09668">
    <property type="entry name" value="Asp_protease"/>
    <property type="match status" value="1"/>
</dbReference>
<dbReference type="Proteomes" id="UP000001064">
    <property type="component" value="Unassembled WGS sequence"/>
</dbReference>
<dbReference type="PROSITE" id="PS50053">
    <property type="entry name" value="UBIQUITIN_2"/>
    <property type="match status" value="1"/>
</dbReference>
<dbReference type="OrthoDB" id="1047367at2759"/>
<dbReference type="OMA" id="GHRLNAF"/>
<evidence type="ECO:0000256" key="3">
    <source>
        <dbReference type="ARBA" id="ARBA00022750"/>
    </source>
</evidence>
<dbReference type="PROSITE" id="PS50030">
    <property type="entry name" value="UBA"/>
    <property type="match status" value="1"/>
</dbReference>
<feature type="compositionally biased region" description="Low complexity" evidence="5">
    <location>
        <begin position="304"/>
        <end position="352"/>
    </location>
</feature>
<evidence type="ECO:0000259" key="6">
    <source>
        <dbReference type="PROSITE" id="PS50030"/>
    </source>
</evidence>
<dbReference type="eggNOG" id="KOG0012">
    <property type="taxonomic scope" value="Eukaryota"/>
</dbReference>
<dbReference type="MEROPS" id="A28.A04"/>
<dbReference type="Gene3D" id="3.10.20.90">
    <property type="entry name" value="Phosphatidylinositol 3-kinase Catalytic Subunit, Chain A, domain 1"/>
    <property type="match status" value="1"/>
</dbReference>
<comment type="similarity">
    <text evidence="1">Belongs to the DDI1 family.</text>
</comment>
<dbReference type="InParanoid" id="F0ZCM1"/>
<dbReference type="InterPro" id="IPR000626">
    <property type="entry name" value="Ubiquitin-like_dom"/>
</dbReference>
<dbReference type="CDD" id="cd14310">
    <property type="entry name" value="UBA_cnDdi1_like"/>
    <property type="match status" value="1"/>
</dbReference>
<protein>
    <recommendedName>
        <fullName evidence="10">UV excision repair protein RAD23</fullName>
    </recommendedName>
</protein>
<dbReference type="RefSeq" id="XP_003285155.1">
    <property type="nucleotide sequence ID" value="XM_003285107.1"/>
</dbReference>
<evidence type="ECO:0000313" key="8">
    <source>
        <dbReference type="EMBL" id="EGC38294.1"/>
    </source>
</evidence>
<dbReference type="EMBL" id="GL870979">
    <property type="protein sequence ID" value="EGC38294.1"/>
    <property type="molecule type" value="Genomic_DNA"/>
</dbReference>
<feature type="region of interest" description="Disordered" evidence="5">
    <location>
        <begin position="286"/>
        <end position="354"/>
    </location>
</feature>
<organism evidence="8 9">
    <name type="scientific">Dictyostelium purpureum</name>
    <name type="common">Slime mold</name>
    <dbReference type="NCBI Taxonomy" id="5786"/>
    <lineage>
        <taxon>Eukaryota</taxon>
        <taxon>Amoebozoa</taxon>
        <taxon>Evosea</taxon>
        <taxon>Eumycetozoa</taxon>
        <taxon>Dictyostelia</taxon>
        <taxon>Dictyosteliales</taxon>
        <taxon>Dictyosteliaceae</taxon>
        <taxon>Dictyostelium</taxon>
    </lineage>
</organism>
<keyword evidence="3" id="KW-0064">Aspartyl protease</keyword>
<dbReference type="AlphaFoldDB" id="F0ZCM1"/>
<evidence type="ECO:0000256" key="2">
    <source>
        <dbReference type="ARBA" id="ARBA00022670"/>
    </source>
</evidence>
<name>F0ZCM1_DICPU</name>
<keyword evidence="2" id="KW-0645">Protease</keyword>
<dbReference type="CDD" id="cd17039">
    <property type="entry name" value="Ubl_ubiquitin_like"/>
    <property type="match status" value="1"/>
</dbReference>
<proteinExistence type="inferred from homology"/>
<dbReference type="PANTHER" id="PTHR12917">
    <property type="entry name" value="ASPARTYL PROTEASE DDI-RELATED"/>
    <property type="match status" value="1"/>
</dbReference>
<dbReference type="VEuPathDB" id="AmoebaDB:DICPUDRAFT_76108"/>
<dbReference type="PANTHER" id="PTHR12917:SF1">
    <property type="entry name" value="AT13091P"/>
    <property type="match status" value="1"/>
</dbReference>
<dbReference type="Gene3D" id="1.10.8.10">
    <property type="entry name" value="DNA helicase RuvA subunit, C-terminal domain"/>
    <property type="match status" value="1"/>
</dbReference>
<dbReference type="GO" id="GO:0004190">
    <property type="term" value="F:aspartic-type endopeptidase activity"/>
    <property type="evidence" value="ECO:0007669"/>
    <property type="project" value="UniProtKB-KW"/>
</dbReference>
<dbReference type="STRING" id="5786.F0ZCM1"/>
<dbReference type="GeneID" id="10502397"/>
<feature type="domain" description="Ubiquitin-like" evidence="7">
    <location>
        <begin position="2"/>
        <end position="70"/>
    </location>
</feature>
<dbReference type="SMART" id="SM00213">
    <property type="entry name" value="UBQ"/>
    <property type="match status" value="1"/>
</dbReference>
<evidence type="ECO:0000313" key="9">
    <source>
        <dbReference type="Proteomes" id="UP000001064"/>
    </source>
</evidence>
<dbReference type="SMART" id="SM00165">
    <property type="entry name" value="UBA"/>
    <property type="match status" value="1"/>
</dbReference>
<dbReference type="GO" id="GO:0006508">
    <property type="term" value="P:proteolysis"/>
    <property type="evidence" value="ECO:0007669"/>
    <property type="project" value="UniProtKB-KW"/>
</dbReference>
<dbReference type="InterPro" id="IPR021109">
    <property type="entry name" value="Peptidase_aspartic_dom_sf"/>
</dbReference>
<dbReference type="SUPFAM" id="SSF46934">
    <property type="entry name" value="UBA-like"/>
    <property type="match status" value="1"/>
</dbReference>
<evidence type="ECO:0000256" key="5">
    <source>
        <dbReference type="SAM" id="MobiDB-lite"/>
    </source>
</evidence>
<feature type="compositionally biased region" description="Low complexity" evidence="5">
    <location>
        <begin position="79"/>
        <end position="99"/>
    </location>
</feature>
<reference evidence="9" key="1">
    <citation type="journal article" date="2011" name="Genome Biol.">
        <title>Comparative genomics of the social amoebae Dictyostelium discoideum and Dictyostelium purpureum.</title>
        <authorList>
            <consortium name="US DOE Joint Genome Institute (JGI-PGF)"/>
            <person name="Sucgang R."/>
            <person name="Kuo A."/>
            <person name="Tian X."/>
            <person name="Salerno W."/>
            <person name="Parikh A."/>
            <person name="Feasley C.L."/>
            <person name="Dalin E."/>
            <person name="Tu H."/>
            <person name="Huang E."/>
            <person name="Barry K."/>
            <person name="Lindquist E."/>
            <person name="Shapiro H."/>
            <person name="Bruce D."/>
            <person name="Schmutz J."/>
            <person name="Salamov A."/>
            <person name="Fey P."/>
            <person name="Gaudet P."/>
            <person name="Anjard C."/>
            <person name="Babu M.M."/>
            <person name="Basu S."/>
            <person name="Bushmanova Y."/>
            <person name="van der Wel H."/>
            <person name="Katoh-Kurasawa M."/>
            <person name="Dinh C."/>
            <person name="Coutinho P.M."/>
            <person name="Saito T."/>
            <person name="Elias M."/>
            <person name="Schaap P."/>
            <person name="Kay R.R."/>
            <person name="Henrissat B."/>
            <person name="Eichinger L."/>
            <person name="Rivero F."/>
            <person name="Putnam N.H."/>
            <person name="West C.M."/>
            <person name="Loomis W.F."/>
            <person name="Chisholm R.L."/>
            <person name="Shaulsky G."/>
            <person name="Strassmann J.E."/>
            <person name="Queller D.C."/>
            <person name="Kuspa A."/>
            <person name="Grigoriev I.V."/>
        </authorList>
    </citation>
    <scope>NUCLEOTIDE SEQUENCE [LARGE SCALE GENOMIC DNA]</scope>
    <source>
        <strain evidence="9">QSDP1</strain>
    </source>
</reference>
<dbReference type="FunCoup" id="F0ZCM1">
    <property type="interactions" value="48"/>
</dbReference>
<dbReference type="Gene3D" id="2.40.70.10">
    <property type="entry name" value="Acid Proteases"/>
    <property type="match status" value="1"/>
</dbReference>
<keyword evidence="9" id="KW-1185">Reference proteome</keyword>
<dbReference type="InterPro" id="IPR029071">
    <property type="entry name" value="Ubiquitin-like_domsf"/>
</dbReference>
<dbReference type="Pfam" id="PF00240">
    <property type="entry name" value="ubiquitin"/>
    <property type="match status" value="1"/>
</dbReference>
<dbReference type="InterPro" id="IPR015940">
    <property type="entry name" value="UBA"/>
</dbReference>
<evidence type="ECO:0000259" key="7">
    <source>
        <dbReference type="PROSITE" id="PS50053"/>
    </source>
</evidence>